<comment type="caution">
    <text evidence="1">The sequence shown here is derived from an EMBL/GenBank/DDBJ whole genome shotgun (WGS) entry which is preliminary data.</text>
</comment>
<evidence type="ECO:0000313" key="1">
    <source>
        <dbReference type="EMBL" id="MBE5036818.1"/>
    </source>
</evidence>
<organism evidence="1 2">
    <name type="scientific">Gemmiger gallinarum</name>
    <dbReference type="NCBI Taxonomy" id="2779354"/>
    <lineage>
        <taxon>Bacteria</taxon>
        <taxon>Bacillati</taxon>
        <taxon>Bacillota</taxon>
        <taxon>Clostridia</taxon>
        <taxon>Eubacteriales</taxon>
        <taxon>Gemmiger</taxon>
    </lineage>
</organism>
<dbReference type="RefSeq" id="WP_193500100.1">
    <property type="nucleotide sequence ID" value="NZ_JADCKC010000001.1"/>
</dbReference>
<sequence length="195" mass="19738">MLQRRSSSLATMLGIVVLVAVVLFLLMHPGRAPVQPADFAALSADASCSAVTSSTGDGFTLTVDLDDPDYSAGQTVYQGSYGTIVLEAVTNVSDTGCTLQFAASGGMDADGKACLVSGAVPEEDGSLRTAEVSVSPAGYTAAIGQDAGFTSSGNTFAIVVTGTDEAGGLATPETSSRQVTLTLRSLPQITFTQKG</sequence>
<accession>A0ABR9R107</accession>
<name>A0ABR9R107_9FIRM</name>
<keyword evidence="2" id="KW-1185">Reference proteome</keyword>
<evidence type="ECO:0000313" key="2">
    <source>
        <dbReference type="Proteomes" id="UP000768567"/>
    </source>
</evidence>
<gene>
    <name evidence="1" type="ORF">INF35_03340</name>
</gene>
<dbReference type="Proteomes" id="UP000768567">
    <property type="component" value="Unassembled WGS sequence"/>
</dbReference>
<proteinExistence type="predicted"/>
<reference evidence="1 2" key="1">
    <citation type="submission" date="2020-10" db="EMBL/GenBank/DDBJ databases">
        <title>ChiBAC.</title>
        <authorList>
            <person name="Zenner C."/>
            <person name="Hitch T.C.A."/>
            <person name="Clavel T."/>
        </authorList>
    </citation>
    <scope>NUCLEOTIDE SEQUENCE [LARGE SCALE GENOMIC DNA]</scope>
    <source>
        <strain evidence="1 2">DSM 109015</strain>
    </source>
</reference>
<dbReference type="EMBL" id="JADCKC010000001">
    <property type="protein sequence ID" value="MBE5036818.1"/>
    <property type="molecule type" value="Genomic_DNA"/>
</dbReference>
<protein>
    <submittedName>
        <fullName evidence="1">Uncharacterized protein</fullName>
    </submittedName>
</protein>